<dbReference type="FunFam" id="3.40.50.720:FF:000084">
    <property type="entry name" value="Short-chain dehydrogenase reductase"/>
    <property type="match status" value="1"/>
</dbReference>
<sequence length="254" mass="25981">MEDLKGKVVIVTGASSGIGLATAEALLTHGAKVLGTDLSPAPSTSSADFHFLQANLVDASTPDKIVEACISAFGPKIDALLNVAGIPDQNSSVDSLTDGSWDKAIAVNLTAPVKLMRAVVPIMISNGGGSIVNVSSKAGMSGAAAGVAYTASKHGIVGVTKNVAWRYKDEGIRCNAICPGAVQTNIAANIDMANLDMKATATLMSVRETIMPGQDYSTVPTADKVANVLVFLTSAMSSELNGAIIPVDHGWSVI</sequence>
<proteinExistence type="inferred from homology"/>
<dbReference type="InterPro" id="IPR020904">
    <property type="entry name" value="Sc_DH/Rdtase_CS"/>
</dbReference>
<evidence type="ECO:0000256" key="3">
    <source>
        <dbReference type="ARBA" id="ARBA00023002"/>
    </source>
</evidence>
<evidence type="ECO:0000256" key="2">
    <source>
        <dbReference type="ARBA" id="ARBA00022857"/>
    </source>
</evidence>
<evidence type="ECO:0000313" key="5">
    <source>
        <dbReference type="EMBL" id="CZR69231.1"/>
    </source>
</evidence>
<dbReference type="Gene3D" id="3.40.50.720">
    <property type="entry name" value="NAD(P)-binding Rossmann-like Domain"/>
    <property type="match status" value="1"/>
</dbReference>
<evidence type="ECO:0000256" key="4">
    <source>
        <dbReference type="RuleBase" id="RU000363"/>
    </source>
</evidence>
<dbReference type="GO" id="GO:0016491">
    <property type="term" value="F:oxidoreductase activity"/>
    <property type="evidence" value="ECO:0007669"/>
    <property type="project" value="UniProtKB-KW"/>
</dbReference>
<dbReference type="InterPro" id="IPR036291">
    <property type="entry name" value="NAD(P)-bd_dom_sf"/>
</dbReference>
<name>A0A1L7XW13_9HELO</name>
<keyword evidence="3" id="KW-0560">Oxidoreductase</keyword>
<dbReference type="PANTHER" id="PTHR43477:SF1">
    <property type="entry name" value="DIHYDROANTICAPSIN 7-DEHYDROGENASE"/>
    <property type="match status" value="1"/>
</dbReference>
<dbReference type="PRINTS" id="PR00080">
    <property type="entry name" value="SDRFAMILY"/>
</dbReference>
<evidence type="ECO:0000313" key="6">
    <source>
        <dbReference type="Proteomes" id="UP000184330"/>
    </source>
</evidence>
<organism evidence="5 6">
    <name type="scientific">Phialocephala subalpina</name>
    <dbReference type="NCBI Taxonomy" id="576137"/>
    <lineage>
        <taxon>Eukaryota</taxon>
        <taxon>Fungi</taxon>
        <taxon>Dikarya</taxon>
        <taxon>Ascomycota</taxon>
        <taxon>Pezizomycotina</taxon>
        <taxon>Leotiomycetes</taxon>
        <taxon>Helotiales</taxon>
        <taxon>Mollisiaceae</taxon>
        <taxon>Phialocephala</taxon>
        <taxon>Phialocephala fortinii species complex</taxon>
    </lineage>
</organism>
<dbReference type="OrthoDB" id="37659at2759"/>
<accession>A0A1L7XW13</accession>
<keyword evidence="2" id="KW-0521">NADP</keyword>
<dbReference type="EMBL" id="FJOG01000067">
    <property type="protein sequence ID" value="CZR69231.1"/>
    <property type="molecule type" value="Genomic_DNA"/>
</dbReference>
<dbReference type="SUPFAM" id="SSF51735">
    <property type="entry name" value="NAD(P)-binding Rossmann-fold domains"/>
    <property type="match status" value="1"/>
</dbReference>
<reference evidence="5 6" key="1">
    <citation type="submission" date="2016-03" db="EMBL/GenBank/DDBJ databases">
        <authorList>
            <person name="Ploux O."/>
        </authorList>
    </citation>
    <scope>NUCLEOTIDE SEQUENCE [LARGE SCALE GENOMIC DNA]</scope>
    <source>
        <strain evidence="5 6">UAMH 11012</strain>
    </source>
</reference>
<keyword evidence="6" id="KW-1185">Reference proteome</keyword>
<dbReference type="PANTHER" id="PTHR43477">
    <property type="entry name" value="DIHYDROANTICAPSIN 7-DEHYDROGENASE"/>
    <property type="match status" value="1"/>
</dbReference>
<dbReference type="STRING" id="576137.A0A1L7XW13"/>
<protein>
    <submittedName>
        <fullName evidence="5">Related to 3-ketoacyl-acyl carrier protein reductase</fullName>
    </submittedName>
</protein>
<evidence type="ECO:0000256" key="1">
    <source>
        <dbReference type="ARBA" id="ARBA00006484"/>
    </source>
</evidence>
<gene>
    <name evidence="5" type="ORF">PAC_19131</name>
</gene>
<dbReference type="GO" id="GO:0009688">
    <property type="term" value="P:abscisic acid biosynthetic process"/>
    <property type="evidence" value="ECO:0007669"/>
    <property type="project" value="UniProtKB-ARBA"/>
</dbReference>
<dbReference type="PRINTS" id="PR00081">
    <property type="entry name" value="GDHRDH"/>
</dbReference>
<comment type="similarity">
    <text evidence="1 4">Belongs to the short-chain dehydrogenases/reductases (SDR) family.</text>
</comment>
<dbReference type="InterPro" id="IPR002347">
    <property type="entry name" value="SDR_fam"/>
</dbReference>
<dbReference type="Pfam" id="PF00106">
    <property type="entry name" value="adh_short"/>
    <property type="match status" value="1"/>
</dbReference>
<dbReference type="AlphaFoldDB" id="A0A1L7XW13"/>
<dbReference type="PROSITE" id="PS00061">
    <property type="entry name" value="ADH_SHORT"/>
    <property type="match status" value="1"/>
</dbReference>
<dbReference type="InterPro" id="IPR051122">
    <property type="entry name" value="SDR_DHRS6-like"/>
</dbReference>
<dbReference type="CDD" id="cd05233">
    <property type="entry name" value="SDR_c"/>
    <property type="match status" value="1"/>
</dbReference>
<dbReference type="Proteomes" id="UP000184330">
    <property type="component" value="Unassembled WGS sequence"/>
</dbReference>